<feature type="compositionally biased region" description="Low complexity" evidence="1">
    <location>
        <begin position="108"/>
        <end position="142"/>
    </location>
</feature>
<name>A0A7G1KN17_9NOCA</name>
<accession>A0A7G1KN17</accession>
<keyword evidence="2" id="KW-1133">Transmembrane helix</keyword>
<evidence type="ECO:0000313" key="4">
    <source>
        <dbReference type="Proteomes" id="UP000516173"/>
    </source>
</evidence>
<evidence type="ECO:0000256" key="1">
    <source>
        <dbReference type="SAM" id="MobiDB-lite"/>
    </source>
</evidence>
<keyword evidence="4" id="KW-1185">Reference proteome</keyword>
<organism evidence="3 4">
    <name type="scientific">Nocardia wallacei</name>
    <dbReference type="NCBI Taxonomy" id="480035"/>
    <lineage>
        <taxon>Bacteria</taxon>
        <taxon>Bacillati</taxon>
        <taxon>Actinomycetota</taxon>
        <taxon>Actinomycetes</taxon>
        <taxon>Mycobacteriales</taxon>
        <taxon>Nocardiaceae</taxon>
        <taxon>Nocardia</taxon>
    </lineage>
</organism>
<evidence type="ECO:0008006" key="5">
    <source>
        <dbReference type="Google" id="ProtNLM"/>
    </source>
</evidence>
<reference evidence="3 4" key="1">
    <citation type="submission" date="2020-08" db="EMBL/GenBank/DDBJ databases">
        <title>Genome Sequencing of Nocardia wallacei strain FMUON74 and assembly.</title>
        <authorList>
            <person name="Toyokawa M."/>
            <person name="Uesaka K."/>
        </authorList>
    </citation>
    <scope>NUCLEOTIDE SEQUENCE [LARGE SCALE GENOMIC DNA]</scope>
    <source>
        <strain evidence="3 4">FMUON74</strain>
    </source>
</reference>
<proteinExistence type="predicted"/>
<evidence type="ECO:0000256" key="2">
    <source>
        <dbReference type="SAM" id="Phobius"/>
    </source>
</evidence>
<protein>
    <recommendedName>
        <fullName evidence="5">IPT/TIG domain-containing protein</fullName>
    </recommendedName>
</protein>
<gene>
    <name evidence="3" type="ORF">NWFMUON74_43890</name>
</gene>
<feature type="transmembrane region" description="Helical" evidence="2">
    <location>
        <begin position="160"/>
        <end position="182"/>
    </location>
</feature>
<evidence type="ECO:0000313" key="3">
    <source>
        <dbReference type="EMBL" id="BCK56617.1"/>
    </source>
</evidence>
<feature type="region of interest" description="Disordered" evidence="1">
    <location>
        <begin position="108"/>
        <end position="145"/>
    </location>
</feature>
<dbReference type="Proteomes" id="UP000516173">
    <property type="component" value="Chromosome"/>
</dbReference>
<dbReference type="AlphaFoldDB" id="A0A7G1KN17"/>
<dbReference type="EMBL" id="AP023396">
    <property type="protein sequence ID" value="BCK56617.1"/>
    <property type="molecule type" value="Genomic_DNA"/>
</dbReference>
<sequence length="238" mass="24951">MESCATNPSAVGQICARPDPTLSIPSRAERGTQVTVSGENWRCITAQVSPSWSGAVQTAMVDQGSFAVSLPVGASVEPGSYAVQVSCGGYSAAAPITIFAPRVEITTPTTTTRPPVTTRKPVTTEPTTAITTPPTGVGTTGEQPSIAAQPVDIPEADNDIGGPLVVVLLIAVVVGAMLVAWWRRRVARTPREPHPPRVRVRVAADANPYLRVRELTGPAVRVRLSAGEPTVCVKEVSR</sequence>
<keyword evidence="2" id="KW-0472">Membrane</keyword>
<dbReference type="KEGG" id="nwl:NWFMUON74_43890"/>
<keyword evidence="2" id="KW-0812">Transmembrane</keyword>